<reference evidence="1 2" key="1">
    <citation type="submission" date="2013-01" db="EMBL/GenBank/DDBJ databases">
        <title>Whole genome shotgun sequence of Gordonia soli NBRC 108243.</title>
        <authorList>
            <person name="Isaki-Nakamura S."/>
            <person name="Hosoyama A."/>
            <person name="Tsuchikane K."/>
            <person name="Ando Y."/>
            <person name="Baba S."/>
            <person name="Ohji S."/>
            <person name="Hamada M."/>
            <person name="Tamura T."/>
            <person name="Yamazoe A."/>
            <person name="Yamazaki S."/>
            <person name="Fujita N."/>
        </authorList>
    </citation>
    <scope>NUCLEOTIDE SEQUENCE [LARGE SCALE GENOMIC DNA]</scope>
    <source>
        <strain evidence="1 2">NBRC 108243</strain>
    </source>
</reference>
<dbReference type="InterPro" id="IPR036412">
    <property type="entry name" value="HAD-like_sf"/>
</dbReference>
<dbReference type="STRING" id="1223545.GS4_33_01200"/>
<dbReference type="EMBL" id="BANX01000033">
    <property type="protein sequence ID" value="GAC70304.1"/>
    <property type="molecule type" value="Genomic_DNA"/>
</dbReference>
<evidence type="ECO:0000313" key="1">
    <source>
        <dbReference type="EMBL" id="GAC70304.1"/>
    </source>
</evidence>
<dbReference type="Gene3D" id="1.10.150.240">
    <property type="entry name" value="Putative phosphatase, domain 2"/>
    <property type="match status" value="1"/>
</dbReference>
<organism evidence="1 2">
    <name type="scientific">Gordonia soli NBRC 108243</name>
    <dbReference type="NCBI Taxonomy" id="1223545"/>
    <lineage>
        <taxon>Bacteria</taxon>
        <taxon>Bacillati</taxon>
        <taxon>Actinomycetota</taxon>
        <taxon>Actinomycetes</taxon>
        <taxon>Mycobacteriales</taxon>
        <taxon>Gordoniaceae</taxon>
        <taxon>Gordonia</taxon>
    </lineage>
</organism>
<dbReference type="GO" id="GO:0016787">
    <property type="term" value="F:hydrolase activity"/>
    <property type="evidence" value="ECO:0007669"/>
    <property type="project" value="UniProtKB-KW"/>
</dbReference>
<dbReference type="Pfam" id="PF00702">
    <property type="entry name" value="Hydrolase"/>
    <property type="match status" value="1"/>
</dbReference>
<dbReference type="InterPro" id="IPR023198">
    <property type="entry name" value="PGP-like_dom2"/>
</dbReference>
<dbReference type="InterPro" id="IPR023214">
    <property type="entry name" value="HAD_sf"/>
</dbReference>
<dbReference type="NCBIfam" id="TIGR01509">
    <property type="entry name" value="HAD-SF-IA-v3"/>
    <property type="match status" value="1"/>
</dbReference>
<dbReference type="SFLD" id="SFLDS00003">
    <property type="entry name" value="Haloacid_Dehalogenase"/>
    <property type="match status" value="1"/>
</dbReference>
<dbReference type="InterPro" id="IPR006439">
    <property type="entry name" value="HAD-SF_hydro_IA"/>
</dbReference>
<comment type="caution">
    <text evidence="1">The sequence shown here is derived from an EMBL/GenBank/DDBJ whole genome shotgun (WGS) entry which is preliminary data.</text>
</comment>
<accession>M0QPI2</accession>
<dbReference type="AlphaFoldDB" id="M0QPI2"/>
<dbReference type="SFLD" id="SFLDG01129">
    <property type="entry name" value="C1.5:_HAD__Beta-PGM__Phosphata"/>
    <property type="match status" value="1"/>
</dbReference>
<protein>
    <submittedName>
        <fullName evidence="1">Putative hydrolase</fullName>
    </submittedName>
</protein>
<keyword evidence="2" id="KW-1185">Reference proteome</keyword>
<proteinExistence type="predicted"/>
<dbReference type="CDD" id="cd07505">
    <property type="entry name" value="HAD_BPGM-like"/>
    <property type="match status" value="1"/>
</dbReference>
<gene>
    <name evidence="1" type="ORF">GS4_33_01200</name>
</gene>
<dbReference type="SUPFAM" id="SSF56784">
    <property type="entry name" value="HAD-like"/>
    <property type="match status" value="1"/>
</dbReference>
<dbReference type="PANTHER" id="PTHR18901">
    <property type="entry name" value="2-DEOXYGLUCOSE-6-PHOSPHATE PHOSPHATASE 2"/>
    <property type="match status" value="1"/>
</dbReference>
<keyword evidence="1" id="KW-0378">Hydrolase</keyword>
<dbReference type="Proteomes" id="UP000011666">
    <property type="component" value="Unassembled WGS sequence"/>
</dbReference>
<dbReference type="PANTHER" id="PTHR18901:SF38">
    <property type="entry name" value="PSEUDOURIDINE-5'-PHOSPHATASE"/>
    <property type="match status" value="1"/>
</dbReference>
<sequence length="251" mass="26162">MPLGHDAEVTTSASPAAVLWDMDGTLLDTEPLWDVAMADLARRHGVEMSTELRESTLGNSLEDAMAKVFDAAGLDPEARDHPGEARWVLDRVTELFADELPWRPGARDTLDLVAAVGIPMALVTNTVRELTDVALRTIGVERFTATVCGDEVPVGKPAPDLYLRAADLLGVDPGACVAVEDSPTGSAAATAAGCPTLVVPSAAQVPDGPLRTFRTTLVGVTVDDLRAVVGVGDTEVGIAAATSGDVRAGRR</sequence>
<name>M0QPI2_9ACTN</name>
<dbReference type="eggNOG" id="COG0637">
    <property type="taxonomic scope" value="Bacteria"/>
</dbReference>
<dbReference type="Gene3D" id="3.40.50.1000">
    <property type="entry name" value="HAD superfamily/HAD-like"/>
    <property type="match status" value="1"/>
</dbReference>
<evidence type="ECO:0000313" key="2">
    <source>
        <dbReference type="Proteomes" id="UP000011666"/>
    </source>
</evidence>
<dbReference type="PRINTS" id="PR00413">
    <property type="entry name" value="HADHALOGNASE"/>
</dbReference>